<evidence type="ECO:0008006" key="4">
    <source>
        <dbReference type="Google" id="ProtNLM"/>
    </source>
</evidence>
<reference evidence="2 3" key="1">
    <citation type="submission" date="2023-06" db="EMBL/GenBank/DDBJ databases">
        <authorList>
            <person name="Yushchuk O."/>
            <person name="Binda E."/>
            <person name="Ruckert-Reed C."/>
            <person name="Fedorenko V."/>
            <person name="Kalinowski J."/>
            <person name="Marinelli F."/>
        </authorList>
    </citation>
    <scope>NUCLEOTIDE SEQUENCE [LARGE SCALE GENOMIC DNA]</scope>
    <source>
        <strain evidence="2 3">NRRL 3884</strain>
    </source>
</reference>
<organism evidence="2 3">
    <name type="scientific">Actinoplanes oblitus</name>
    <dbReference type="NCBI Taxonomy" id="3040509"/>
    <lineage>
        <taxon>Bacteria</taxon>
        <taxon>Bacillati</taxon>
        <taxon>Actinomycetota</taxon>
        <taxon>Actinomycetes</taxon>
        <taxon>Micromonosporales</taxon>
        <taxon>Micromonosporaceae</taxon>
        <taxon>Actinoplanes</taxon>
    </lineage>
</organism>
<feature type="transmembrane region" description="Helical" evidence="1">
    <location>
        <begin position="69"/>
        <end position="90"/>
    </location>
</feature>
<evidence type="ECO:0000256" key="1">
    <source>
        <dbReference type="SAM" id="Phobius"/>
    </source>
</evidence>
<sequence>MVSDAAEGLPAVSGWATLRRAVVGASLALTACLVIRLLGRPMGAYLIPTVVVWAVVALYSGFDRRCRIAAAAAWAAAALVWFGATPLLAGGTADDVVRAVAGVLVASQVYALITHAGREPQLVPAGPSWRQDR</sequence>
<feature type="transmembrane region" description="Helical" evidence="1">
    <location>
        <begin position="21"/>
        <end position="39"/>
    </location>
</feature>
<dbReference type="RefSeq" id="WP_284915169.1">
    <property type="nucleotide sequence ID" value="NZ_CP126980.1"/>
</dbReference>
<evidence type="ECO:0000313" key="3">
    <source>
        <dbReference type="Proteomes" id="UP001240150"/>
    </source>
</evidence>
<keyword evidence="1" id="KW-0812">Transmembrane</keyword>
<accession>A0ABY8W7Z8</accession>
<keyword evidence="3" id="KW-1185">Reference proteome</keyword>
<dbReference type="Proteomes" id="UP001240150">
    <property type="component" value="Chromosome"/>
</dbReference>
<keyword evidence="1" id="KW-1133">Transmembrane helix</keyword>
<gene>
    <name evidence="2" type="ORF">ACTOB_005961</name>
</gene>
<proteinExistence type="predicted"/>
<evidence type="ECO:0000313" key="2">
    <source>
        <dbReference type="EMBL" id="WIM93966.1"/>
    </source>
</evidence>
<dbReference type="EMBL" id="CP126980">
    <property type="protein sequence ID" value="WIM93966.1"/>
    <property type="molecule type" value="Genomic_DNA"/>
</dbReference>
<feature type="transmembrane region" description="Helical" evidence="1">
    <location>
        <begin position="45"/>
        <end position="62"/>
    </location>
</feature>
<name>A0ABY8W7Z8_9ACTN</name>
<keyword evidence="1" id="KW-0472">Membrane</keyword>
<protein>
    <recommendedName>
        <fullName evidence="4">Histidine kinase</fullName>
    </recommendedName>
</protein>